<feature type="domain" description="Luciferase-like" evidence="5">
    <location>
        <begin position="11"/>
        <end position="254"/>
    </location>
</feature>
<evidence type="ECO:0000256" key="4">
    <source>
        <dbReference type="ARBA" id="ARBA00023033"/>
    </source>
</evidence>
<accession>A0A927RQ07</accession>
<dbReference type="EMBL" id="JADBEM010000001">
    <property type="protein sequence ID" value="MBE1611718.1"/>
    <property type="molecule type" value="Genomic_DNA"/>
</dbReference>
<evidence type="ECO:0000256" key="2">
    <source>
        <dbReference type="ARBA" id="ARBA00022643"/>
    </source>
</evidence>
<dbReference type="RefSeq" id="WP_192754887.1">
    <property type="nucleotide sequence ID" value="NZ_BAABJL010000176.1"/>
</dbReference>
<protein>
    <submittedName>
        <fullName evidence="6">Alkanesulfonate monooxygenase SsuD/methylene tetrahydromethanopterin reductase-like flavin-dependent oxidoreductase (Luciferase family)</fullName>
    </submittedName>
</protein>
<evidence type="ECO:0000256" key="1">
    <source>
        <dbReference type="ARBA" id="ARBA00022630"/>
    </source>
</evidence>
<proteinExistence type="predicted"/>
<sequence length="285" mass="31873">MKYGFVLPYGDARTAADLAAIAEEHGWDGFFVWEGIWAIDAWVSLAAAAMCTERIRLGTMLTPLPRRKPWELAGQTSTLDNLSGGRVTLSVGLGVSGEDRFWLFEDDPGRRVRAERLDEGLAMLESLWREEPFEFHGTHYRSRVIDTLEPPAPPAPVQKPRIPVWVVGGWPRPKSMRRAARWDGWLPNYAPVGATERLEFTPDLLRAGVDWIRAHRAESGLTMDGYDIVMEGSTSADDPRGAAATVRPWADAGATWWLDATWGLEPARVREESERRLRAGPPTLD</sequence>
<organism evidence="6 7">
    <name type="scientific">Actinopolymorpha pittospori</name>
    <dbReference type="NCBI Taxonomy" id="648752"/>
    <lineage>
        <taxon>Bacteria</taxon>
        <taxon>Bacillati</taxon>
        <taxon>Actinomycetota</taxon>
        <taxon>Actinomycetes</taxon>
        <taxon>Propionibacteriales</taxon>
        <taxon>Actinopolymorphaceae</taxon>
        <taxon>Actinopolymorpha</taxon>
    </lineage>
</organism>
<dbReference type="InterPro" id="IPR036661">
    <property type="entry name" value="Luciferase-like_sf"/>
</dbReference>
<dbReference type="GO" id="GO:0046306">
    <property type="term" value="P:alkanesulfonate catabolic process"/>
    <property type="evidence" value="ECO:0007669"/>
    <property type="project" value="TreeGrafter"/>
</dbReference>
<keyword evidence="2" id="KW-0288">FMN</keyword>
<dbReference type="GO" id="GO:0008726">
    <property type="term" value="F:alkanesulfonate monooxygenase activity"/>
    <property type="evidence" value="ECO:0007669"/>
    <property type="project" value="TreeGrafter"/>
</dbReference>
<dbReference type="InterPro" id="IPR011251">
    <property type="entry name" value="Luciferase-like_dom"/>
</dbReference>
<dbReference type="PANTHER" id="PTHR42847">
    <property type="entry name" value="ALKANESULFONATE MONOOXYGENASE"/>
    <property type="match status" value="1"/>
</dbReference>
<dbReference type="Proteomes" id="UP000638648">
    <property type="component" value="Unassembled WGS sequence"/>
</dbReference>
<dbReference type="InterPro" id="IPR050172">
    <property type="entry name" value="SsuD_RutA_monooxygenase"/>
</dbReference>
<dbReference type="PANTHER" id="PTHR42847:SF4">
    <property type="entry name" value="ALKANESULFONATE MONOOXYGENASE-RELATED"/>
    <property type="match status" value="1"/>
</dbReference>
<evidence type="ECO:0000313" key="6">
    <source>
        <dbReference type="EMBL" id="MBE1611718.1"/>
    </source>
</evidence>
<dbReference type="AlphaFoldDB" id="A0A927RQ07"/>
<evidence type="ECO:0000256" key="3">
    <source>
        <dbReference type="ARBA" id="ARBA00023002"/>
    </source>
</evidence>
<keyword evidence="3" id="KW-0560">Oxidoreductase</keyword>
<name>A0A927RQ07_9ACTN</name>
<comment type="caution">
    <text evidence="6">The sequence shown here is derived from an EMBL/GenBank/DDBJ whole genome shotgun (WGS) entry which is preliminary data.</text>
</comment>
<evidence type="ECO:0000259" key="5">
    <source>
        <dbReference type="Pfam" id="PF00296"/>
    </source>
</evidence>
<evidence type="ECO:0000313" key="7">
    <source>
        <dbReference type="Proteomes" id="UP000638648"/>
    </source>
</evidence>
<keyword evidence="4 6" id="KW-0503">Monooxygenase</keyword>
<keyword evidence="7" id="KW-1185">Reference proteome</keyword>
<keyword evidence="1" id="KW-0285">Flavoprotein</keyword>
<reference evidence="6" key="1">
    <citation type="submission" date="2020-10" db="EMBL/GenBank/DDBJ databases">
        <title>Sequencing the genomes of 1000 actinobacteria strains.</title>
        <authorList>
            <person name="Klenk H.-P."/>
        </authorList>
    </citation>
    <scope>NUCLEOTIDE SEQUENCE</scope>
    <source>
        <strain evidence="6">DSM 45354</strain>
    </source>
</reference>
<dbReference type="SUPFAM" id="SSF51679">
    <property type="entry name" value="Bacterial luciferase-like"/>
    <property type="match status" value="1"/>
</dbReference>
<dbReference type="Pfam" id="PF00296">
    <property type="entry name" value="Bac_luciferase"/>
    <property type="match status" value="1"/>
</dbReference>
<dbReference type="Gene3D" id="3.20.20.30">
    <property type="entry name" value="Luciferase-like domain"/>
    <property type="match status" value="1"/>
</dbReference>
<gene>
    <name evidence="6" type="ORF">HEB94_008566</name>
</gene>